<dbReference type="AlphaFoldDB" id="A0A815SMB0"/>
<gene>
    <name evidence="2" type="ORF">GPM918_LOCUS36361</name>
    <name evidence="3" type="ORF">SRO942_LOCUS37096</name>
</gene>
<dbReference type="Proteomes" id="UP000681722">
    <property type="component" value="Unassembled WGS sequence"/>
</dbReference>
<dbReference type="Pfam" id="PF10262">
    <property type="entry name" value="Rdx"/>
    <property type="match status" value="1"/>
</dbReference>
<dbReference type="SUPFAM" id="SSF52833">
    <property type="entry name" value="Thioredoxin-like"/>
    <property type="match status" value="1"/>
</dbReference>
<dbReference type="EMBL" id="CAJOBC010087399">
    <property type="protein sequence ID" value="CAF4356227.1"/>
    <property type="molecule type" value="Genomic_DNA"/>
</dbReference>
<comment type="caution">
    <text evidence="2">The sequence shown here is derived from an EMBL/GenBank/DDBJ whole genome shotgun (WGS) entry which is preliminary data.</text>
</comment>
<dbReference type="InterPro" id="IPR038879">
    <property type="entry name" value="GOPC"/>
</dbReference>
<dbReference type="PANTHER" id="PTHR16528:SF2">
    <property type="entry name" value="GOLGI-ASSOCIATED PDZ AND COILED-COIL MOTIF-CONTAINING PROTEIN"/>
    <property type="match status" value="1"/>
</dbReference>
<evidence type="ECO:0000313" key="2">
    <source>
        <dbReference type="EMBL" id="CAF1493402.1"/>
    </source>
</evidence>
<name>A0A815SMB0_9BILA</name>
<dbReference type="GO" id="GO:0005794">
    <property type="term" value="C:Golgi apparatus"/>
    <property type="evidence" value="ECO:0007669"/>
    <property type="project" value="InterPro"/>
</dbReference>
<keyword evidence="4" id="KW-1185">Reference proteome</keyword>
<dbReference type="InterPro" id="IPR011893">
    <property type="entry name" value="Selenoprotein_Rdx-typ"/>
</dbReference>
<reference evidence="2" key="1">
    <citation type="submission" date="2021-02" db="EMBL/GenBank/DDBJ databases">
        <authorList>
            <person name="Nowell W R."/>
        </authorList>
    </citation>
    <scope>NUCLEOTIDE SEQUENCE</scope>
</reference>
<protein>
    <submittedName>
        <fullName evidence="2">Uncharacterized protein</fullName>
    </submittedName>
</protein>
<dbReference type="GO" id="GO:0030140">
    <property type="term" value="C:trans-Golgi network transport vesicle"/>
    <property type="evidence" value="ECO:0007669"/>
    <property type="project" value="TreeGrafter"/>
</dbReference>
<dbReference type="EMBL" id="CAJNOQ010021902">
    <property type="protein sequence ID" value="CAF1493402.1"/>
    <property type="molecule type" value="Genomic_DNA"/>
</dbReference>
<dbReference type="GO" id="GO:0044325">
    <property type="term" value="F:transmembrane transporter binding"/>
    <property type="evidence" value="ECO:0007669"/>
    <property type="project" value="TreeGrafter"/>
</dbReference>
<organism evidence="2 4">
    <name type="scientific">Didymodactylos carnosus</name>
    <dbReference type="NCBI Taxonomy" id="1234261"/>
    <lineage>
        <taxon>Eukaryota</taxon>
        <taxon>Metazoa</taxon>
        <taxon>Spiralia</taxon>
        <taxon>Gnathifera</taxon>
        <taxon>Rotifera</taxon>
        <taxon>Eurotatoria</taxon>
        <taxon>Bdelloidea</taxon>
        <taxon>Philodinida</taxon>
        <taxon>Philodinidae</taxon>
        <taxon>Didymodactylos</taxon>
    </lineage>
</organism>
<dbReference type="NCBIfam" id="TIGR02174">
    <property type="entry name" value="CXXU_selWTH"/>
    <property type="match status" value="1"/>
</dbReference>
<evidence type="ECO:0000256" key="1">
    <source>
        <dbReference type="ARBA" id="ARBA00023284"/>
    </source>
</evidence>
<dbReference type="PANTHER" id="PTHR16528">
    <property type="entry name" value="GOLGI-ASSOCIATED PDZ AND COILED-COIL MOTIF-CONTAINING"/>
    <property type="match status" value="1"/>
</dbReference>
<sequence>MAVSVAANGFRWLDILEQEFDKTFVDLDLLLGEIDPDQSEITDEGRGKLTVLSSSWAQLVHKTQTLSQTNAKMEAQLIDTKAEIIETKAEKVAMQQQIKDIMAQLHASQLECQILKNQEIEGADTIRKRLVCHFKKITKFLLCTLFAFKEDQLNRQRSEFKRDAVWEIKANELEKENVKLKNSIINLQSEVYGSRLAAKYLDKELAGRYRNVFEQFSQLIRTHYPQLSVVGENYPPPVYKSVLAQCLSILKMLFLVCIVLGQNPFTIAGLATPSVFQWALQNKIYSCLMLFFFSNSIESFLMSTGAFEIFVNDVPLWSKLQTGHLPSAQDFLQMLQTFQNKENTIGGGGPNIGGMSSSSTFNT</sequence>
<proteinExistence type="predicted"/>
<accession>A0A815SMB0</accession>
<dbReference type="GO" id="GO:2000009">
    <property type="term" value="P:negative regulation of protein localization to cell surface"/>
    <property type="evidence" value="ECO:0007669"/>
    <property type="project" value="TreeGrafter"/>
</dbReference>
<evidence type="ECO:0000313" key="3">
    <source>
        <dbReference type="EMBL" id="CAF4356227.1"/>
    </source>
</evidence>
<dbReference type="InterPro" id="IPR036249">
    <property type="entry name" value="Thioredoxin-like_sf"/>
</dbReference>
<dbReference type="Gene3D" id="3.40.30.10">
    <property type="entry name" value="Glutaredoxin"/>
    <property type="match status" value="1"/>
</dbReference>
<dbReference type="Proteomes" id="UP000663829">
    <property type="component" value="Unassembled WGS sequence"/>
</dbReference>
<evidence type="ECO:0000313" key="4">
    <source>
        <dbReference type="Proteomes" id="UP000663829"/>
    </source>
</evidence>
<keyword evidence="1" id="KW-0676">Redox-active center</keyword>
<dbReference type="GO" id="GO:0016020">
    <property type="term" value="C:membrane"/>
    <property type="evidence" value="ECO:0007669"/>
    <property type="project" value="TreeGrafter"/>
</dbReference>
<dbReference type="OrthoDB" id="60822at2759"/>